<dbReference type="Proteomes" id="UP000729402">
    <property type="component" value="Unassembled WGS sequence"/>
</dbReference>
<reference evidence="2" key="1">
    <citation type="journal article" date="2021" name="bioRxiv">
        <title>Whole Genome Assembly and Annotation of Northern Wild Rice, Zizania palustris L., Supports a Whole Genome Duplication in the Zizania Genus.</title>
        <authorList>
            <person name="Haas M."/>
            <person name="Kono T."/>
            <person name="Macchietto M."/>
            <person name="Millas R."/>
            <person name="McGilp L."/>
            <person name="Shao M."/>
            <person name="Duquette J."/>
            <person name="Hirsch C.N."/>
            <person name="Kimball J."/>
        </authorList>
    </citation>
    <scope>NUCLEOTIDE SEQUENCE</scope>
    <source>
        <tissue evidence="2">Fresh leaf tissue</tissue>
    </source>
</reference>
<comment type="caution">
    <text evidence="2">The sequence shown here is derived from an EMBL/GenBank/DDBJ whole genome shotgun (WGS) entry which is preliminary data.</text>
</comment>
<protein>
    <submittedName>
        <fullName evidence="2">Uncharacterized protein</fullName>
    </submittedName>
</protein>
<organism evidence="2 3">
    <name type="scientific">Zizania palustris</name>
    <name type="common">Northern wild rice</name>
    <dbReference type="NCBI Taxonomy" id="103762"/>
    <lineage>
        <taxon>Eukaryota</taxon>
        <taxon>Viridiplantae</taxon>
        <taxon>Streptophyta</taxon>
        <taxon>Embryophyta</taxon>
        <taxon>Tracheophyta</taxon>
        <taxon>Spermatophyta</taxon>
        <taxon>Magnoliopsida</taxon>
        <taxon>Liliopsida</taxon>
        <taxon>Poales</taxon>
        <taxon>Poaceae</taxon>
        <taxon>BOP clade</taxon>
        <taxon>Oryzoideae</taxon>
        <taxon>Oryzeae</taxon>
        <taxon>Zizaniinae</taxon>
        <taxon>Zizania</taxon>
    </lineage>
</organism>
<proteinExistence type="predicted"/>
<keyword evidence="3" id="KW-1185">Reference proteome</keyword>
<feature type="region of interest" description="Disordered" evidence="1">
    <location>
        <begin position="67"/>
        <end position="161"/>
    </location>
</feature>
<evidence type="ECO:0000256" key="1">
    <source>
        <dbReference type="SAM" id="MobiDB-lite"/>
    </source>
</evidence>
<sequence>MTPEQVIQAIERILEAPTPAEKRQRMELVGAWERRNHVWGGLGVEPPVLPYIDIFDLVPKKRKADTFLAGSSKHPSKKTTRKPKNLSAAVSRPDSLEERASSEGLAAEIETSVLDATGDADLEGDMVVEEVSSHRPAQPGARWLGKNRPSSGACRGRQGTI</sequence>
<dbReference type="EMBL" id="JAAALK010000086">
    <property type="protein sequence ID" value="KAG8081750.1"/>
    <property type="molecule type" value="Genomic_DNA"/>
</dbReference>
<gene>
    <name evidence="2" type="ORF">GUJ93_ZPchr0014g46852</name>
</gene>
<feature type="compositionally biased region" description="Acidic residues" evidence="1">
    <location>
        <begin position="118"/>
        <end position="128"/>
    </location>
</feature>
<evidence type="ECO:0000313" key="2">
    <source>
        <dbReference type="EMBL" id="KAG8081750.1"/>
    </source>
</evidence>
<evidence type="ECO:0000313" key="3">
    <source>
        <dbReference type="Proteomes" id="UP000729402"/>
    </source>
</evidence>
<name>A0A8J5VUM2_ZIZPA</name>
<reference evidence="2" key="2">
    <citation type="submission" date="2021-02" db="EMBL/GenBank/DDBJ databases">
        <authorList>
            <person name="Kimball J.A."/>
            <person name="Haas M.W."/>
            <person name="Macchietto M."/>
            <person name="Kono T."/>
            <person name="Duquette J."/>
            <person name="Shao M."/>
        </authorList>
    </citation>
    <scope>NUCLEOTIDE SEQUENCE</scope>
    <source>
        <tissue evidence="2">Fresh leaf tissue</tissue>
    </source>
</reference>
<feature type="compositionally biased region" description="Basic residues" evidence="1">
    <location>
        <begin position="74"/>
        <end position="84"/>
    </location>
</feature>
<dbReference type="AlphaFoldDB" id="A0A8J5VUM2"/>
<accession>A0A8J5VUM2</accession>